<feature type="region of interest" description="Disordered" evidence="1">
    <location>
        <begin position="1"/>
        <end position="27"/>
    </location>
</feature>
<evidence type="ECO:0000256" key="1">
    <source>
        <dbReference type="SAM" id="MobiDB-lite"/>
    </source>
</evidence>
<feature type="domain" description="RNase NYN" evidence="2">
    <location>
        <begin position="355"/>
        <end position="505"/>
    </location>
</feature>
<gene>
    <name evidence="3" type="ORF">g.12977</name>
</gene>
<dbReference type="GO" id="GO:0036464">
    <property type="term" value="C:cytoplasmic ribonucleoprotein granule"/>
    <property type="evidence" value="ECO:0007669"/>
    <property type="project" value="TreeGrafter"/>
</dbReference>
<evidence type="ECO:0000313" key="3">
    <source>
        <dbReference type="EMBL" id="JAT80532.1"/>
    </source>
</evidence>
<dbReference type="FunFam" id="3.40.50.11980:FF:000001">
    <property type="entry name" value="ZC3H12A isoform 1"/>
    <property type="match status" value="1"/>
</dbReference>
<protein>
    <recommendedName>
        <fullName evidence="2">RNase NYN domain-containing protein</fullName>
    </recommendedName>
</protein>
<sequence length="534" mass="60061">MGKPSSSRACKKPESTSTTSNRTKMNVSMTNLKAGKKLKKTRHKTNANIKKLFDHLRRESHSSISSLDNTNDTVIALDTTTLDTTPPHLPHIAGIFAKKRKLNDEDSDPECKRKKEAVNENNNTLIVIDDSTLVENNNEPGTPKKPSQVHCSTPKHVQNKEPSFTPVKSKNIKRCNSLLTTDITTEITDLTKEINRDSYLTIDLTTESLNCSSIDKSQTTVIDLENSVDNADCTVVSVSNTNLSMSGDSDVTVLNMPKNKNKRQIRRFVNGIAKLDPTEKGKLLELITQNIFNGCSVSDKGKGSLQSLKKTTTCATETVEDTYIKEVILGQTHSRNSIGSNIYNPEHDVKNKTGLRMVVIDGSNVAMEHNRGRNFSVKGLKICIDYFLQRGHVVKAFVPRFRCKYGKSTDPRLLDELERRGLVVYTPSREIQGRMVTSYDDRYIVQCAAEFDGVIVSGDNYRDLLLENPRWRFVIENRLLPFTWVNDMIMFPRDPLGRQGPSLEQFLRHPAPAQSDRPNVTNCQTYQLQTKRGV</sequence>
<dbReference type="GO" id="GO:0005634">
    <property type="term" value="C:nucleus"/>
    <property type="evidence" value="ECO:0007669"/>
    <property type="project" value="TreeGrafter"/>
</dbReference>
<dbReference type="OrthoDB" id="392925at2759"/>
<reference evidence="3" key="1">
    <citation type="submission" date="2015-09" db="EMBL/GenBank/DDBJ databases">
        <title>De novo assembly of Pectinophora gossypiella (Pink Bollworm) gut transcriptome.</title>
        <authorList>
            <person name="Tassone E.E."/>
        </authorList>
    </citation>
    <scope>NUCLEOTIDE SEQUENCE</scope>
</reference>
<dbReference type="EMBL" id="GDQN01010522">
    <property type="protein sequence ID" value="JAT80532.1"/>
    <property type="molecule type" value="Transcribed_RNA"/>
</dbReference>
<evidence type="ECO:0000259" key="2">
    <source>
        <dbReference type="Pfam" id="PF11977"/>
    </source>
</evidence>
<accession>A0A1E1W0R4</accession>
<proteinExistence type="predicted"/>
<name>A0A1E1W0R4_PECGO</name>
<feature type="region of interest" description="Disordered" evidence="1">
    <location>
        <begin position="134"/>
        <end position="163"/>
    </location>
</feature>
<dbReference type="Gene3D" id="3.40.50.11980">
    <property type="match status" value="1"/>
</dbReference>
<feature type="compositionally biased region" description="Polar residues" evidence="1">
    <location>
        <begin position="15"/>
        <end position="27"/>
    </location>
</feature>
<dbReference type="PANTHER" id="PTHR12876:SF35">
    <property type="entry name" value="LD08718P-RELATED"/>
    <property type="match status" value="1"/>
</dbReference>
<dbReference type="Pfam" id="PF11977">
    <property type="entry name" value="RNase_Zc3h12a"/>
    <property type="match status" value="1"/>
</dbReference>
<dbReference type="GO" id="GO:0004521">
    <property type="term" value="F:RNA endonuclease activity"/>
    <property type="evidence" value="ECO:0007669"/>
    <property type="project" value="TreeGrafter"/>
</dbReference>
<organism evidence="3">
    <name type="scientific">Pectinophora gossypiella</name>
    <name type="common">Cotton pink bollworm</name>
    <name type="synonym">Depressaria gossypiella</name>
    <dbReference type="NCBI Taxonomy" id="13191"/>
    <lineage>
        <taxon>Eukaryota</taxon>
        <taxon>Metazoa</taxon>
        <taxon>Ecdysozoa</taxon>
        <taxon>Arthropoda</taxon>
        <taxon>Hexapoda</taxon>
        <taxon>Insecta</taxon>
        <taxon>Pterygota</taxon>
        <taxon>Neoptera</taxon>
        <taxon>Endopterygota</taxon>
        <taxon>Lepidoptera</taxon>
        <taxon>Glossata</taxon>
        <taxon>Ditrysia</taxon>
        <taxon>Gelechioidea</taxon>
        <taxon>Gelechiidae</taxon>
        <taxon>Apatetrinae</taxon>
        <taxon>Pectinophora</taxon>
    </lineage>
</organism>
<dbReference type="AlphaFoldDB" id="A0A1E1W0R4"/>
<dbReference type="PANTHER" id="PTHR12876">
    <property type="entry name" value="N4BP1-RELATED"/>
    <property type="match status" value="1"/>
</dbReference>
<dbReference type="GO" id="GO:0003729">
    <property type="term" value="F:mRNA binding"/>
    <property type="evidence" value="ECO:0007669"/>
    <property type="project" value="TreeGrafter"/>
</dbReference>
<dbReference type="InterPro" id="IPR051101">
    <property type="entry name" value="ZC3H12/N4BP1_RNase_Reg"/>
</dbReference>
<dbReference type="InterPro" id="IPR021869">
    <property type="entry name" value="RNase_Zc3h12_NYN"/>
</dbReference>
<dbReference type="CDD" id="cd18719">
    <property type="entry name" value="PIN_Zc3h12a-N4BP1-like"/>
    <property type="match status" value="1"/>
</dbReference>